<reference evidence="1" key="1">
    <citation type="submission" date="2015-10" db="EMBL/GenBank/DDBJ databases">
        <authorList>
            <person name="Gilbert D.G."/>
        </authorList>
    </citation>
    <scope>NUCLEOTIDE SEQUENCE</scope>
</reference>
<dbReference type="PROSITE" id="PS51257">
    <property type="entry name" value="PROKAR_LIPOPROTEIN"/>
    <property type="match status" value="1"/>
</dbReference>
<organism evidence="1">
    <name type="scientific">hydrothermal vent metagenome</name>
    <dbReference type="NCBI Taxonomy" id="652676"/>
    <lineage>
        <taxon>unclassified sequences</taxon>
        <taxon>metagenomes</taxon>
        <taxon>ecological metagenomes</taxon>
    </lineage>
</organism>
<gene>
    <name evidence="1" type="ORF">MGWOODY_Tha1527</name>
</gene>
<protein>
    <recommendedName>
        <fullName evidence="2">Lipoprotein</fullName>
    </recommendedName>
</protein>
<evidence type="ECO:0000313" key="1">
    <source>
        <dbReference type="EMBL" id="CUS41802.1"/>
    </source>
</evidence>
<name>A0A161JNN8_9ZZZZ</name>
<accession>A0A161JNN8</accession>
<proteinExistence type="predicted"/>
<sequence>MSFRALFLVALTPMFVACGGDSGGSSSPAINVTISEDLKGRASEPDLTSTPVENYQAVALNTLLTSYVVEDSWVDVYYTAAITGDVAVVLSSAAENLDLLVSDFTGLNTLASSKGDTSDERLVFTATSGFTYRVRVKSEGGSDNFQVRFAAANRETLGLTENEYFVKFTTSNDTDCVGLGYTLKSTESLVINWKNGYIINENERMNFSSVSGTTFVIEENSNDTILGLNTVNNYNLQLTLDAETGLISGSEFSEKAYAYAGDSIECRLSIDMTGLIVL</sequence>
<dbReference type="EMBL" id="CZQC01000053">
    <property type="protein sequence ID" value="CUS41802.1"/>
    <property type="molecule type" value="Genomic_DNA"/>
</dbReference>
<dbReference type="AlphaFoldDB" id="A0A161JNN8"/>
<evidence type="ECO:0008006" key="2">
    <source>
        <dbReference type="Google" id="ProtNLM"/>
    </source>
</evidence>
<dbReference type="Gene3D" id="2.60.120.380">
    <property type="match status" value="1"/>
</dbReference>